<evidence type="ECO:0000256" key="1">
    <source>
        <dbReference type="ARBA" id="ARBA00022679"/>
    </source>
</evidence>
<gene>
    <name evidence="6" type="ordered locus">MLP_26750</name>
</gene>
<name>F5XI20_MICPN</name>
<organism evidence="6 7">
    <name type="scientific">Microlunatus phosphovorus (strain ATCC 700054 / DSM 10555 / JCM 9379 / NBRC 101784 / NCIMB 13414 / VKM Ac-1990 / NM-1)</name>
    <dbReference type="NCBI Taxonomy" id="1032480"/>
    <lineage>
        <taxon>Bacteria</taxon>
        <taxon>Bacillati</taxon>
        <taxon>Actinomycetota</taxon>
        <taxon>Actinomycetes</taxon>
        <taxon>Propionibacteriales</taxon>
        <taxon>Propionibacteriaceae</taxon>
        <taxon>Microlunatus</taxon>
    </lineage>
</organism>
<evidence type="ECO:0000313" key="6">
    <source>
        <dbReference type="EMBL" id="BAK35689.1"/>
    </source>
</evidence>
<accession>F5XI20</accession>
<dbReference type="Proteomes" id="UP000007947">
    <property type="component" value="Chromosome"/>
</dbReference>
<evidence type="ECO:0000256" key="3">
    <source>
        <dbReference type="ARBA" id="ARBA00022777"/>
    </source>
</evidence>
<evidence type="ECO:0000313" key="7">
    <source>
        <dbReference type="Proteomes" id="UP000007947"/>
    </source>
</evidence>
<dbReference type="KEGG" id="mph:MLP_26750"/>
<dbReference type="HOGENOM" id="CLU_108515_0_0_11"/>
<keyword evidence="1" id="KW-0808">Transferase</keyword>
<evidence type="ECO:0000256" key="4">
    <source>
        <dbReference type="ARBA" id="ARBA00022840"/>
    </source>
</evidence>
<evidence type="ECO:0000259" key="5">
    <source>
        <dbReference type="Pfam" id="PF18085"/>
    </source>
</evidence>
<proteinExistence type="predicted"/>
<dbReference type="OrthoDB" id="3787729at2"/>
<keyword evidence="4" id="KW-0067">ATP-binding</keyword>
<feature type="domain" description="Maltokinase N-terminal cap" evidence="5">
    <location>
        <begin position="21"/>
        <end position="100"/>
    </location>
</feature>
<dbReference type="GO" id="GO:0016301">
    <property type="term" value="F:kinase activity"/>
    <property type="evidence" value="ECO:0007669"/>
    <property type="project" value="UniProtKB-KW"/>
</dbReference>
<sequence length="195" mass="20781">MAIVYPKARLTPSKLELITGWLDAQSWGGTGEVTVLGAYRFDDPDGEVGFEGHLVSRDDVALHVPLTYRGAPLDELNAVLVGQLQHSVLGERFVYDAGTDPVGIGCLVRALRGEQEQARYELRVGDEIVGEREPNLTIQLAEGRAAESPIGCVVIPLVDGTQLRIAQVLDADEPAGRARLIANWAGGSGVIAGLS</sequence>
<reference evidence="6 7" key="1">
    <citation type="submission" date="2011-05" db="EMBL/GenBank/DDBJ databases">
        <title>Whole genome sequence of Microlunatus phosphovorus NM-1.</title>
        <authorList>
            <person name="Hosoyama A."/>
            <person name="Sasaki K."/>
            <person name="Harada T."/>
            <person name="Igarashi R."/>
            <person name="Kawakoshi A."/>
            <person name="Sasagawa M."/>
            <person name="Fukada J."/>
            <person name="Nakamura S."/>
            <person name="Katano Y."/>
            <person name="Hanada S."/>
            <person name="Kamagata Y."/>
            <person name="Nakamura N."/>
            <person name="Yamazaki S."/>
            <person name="Fujita N."/>
        </authorList>
    </citation>
    <scope>NUCLEOTIDE SEQUENCE [LARGE SCALE GENOMIC DNA]</scope>
    <source>
        <strain evidence="7">ATCC 700054 / DSM 10555 / JCM 9379 / NBRC 101784 / NCIMB 13414 / VKM Ac-1990 / NM-1</strain>
    </source>
</reference>
<dbReference type="InterPro" id="IPR040999">
    <property type="entry name" value="Mak_N_cap"/>
</dbReference>
<dbReference type="Pfam" id="PF18085">
    <property type="entry name" value="Mak_N_cap"/>
    <property type="match status" value="1"/>
</dbReference>
<keyword evidence="2" id="KW-0547">Nucleotide-binding</keyword>
<dbReference type="RefSeq" id="WP_013863558.1">
    <property type="nucleotide sequence ID" value="NC_015635.1"/>
</dbReference>
<keyword evidence="3" id="KW-0418">Kinase</keyword>
<dbReference type="STRING" id="1032480.MLP_26750"/>
<dbReference type="AlphaFoldDB" id="F5XI20"/>
<protein>
    <recommendedName>
        <fullName evidence="5">Maltokinase N-terminal cap domain-containing protein</fullName>
    </recommendedName>
</protein>
<dbReference type="eggNOG" id="COG3281">
    <property type="taxonomic scope" value="Bacteria"/>
</dbReference>
<dbReference type="EMBL" id="AP012204">
    <property type="protein sequence ID" value="BAK35689.1"/>
    <property type="molecule type" value="Genomic_DNA"/>
</dbReference>
<evidence type="ECO:0000256" key="2">
    <source>
        <dbReference type="ARBA" id="ARBA00022741"/>
    </source>
</evidence>
<dbReference type="GO" id="GO:0005524">
    <property type="term" value="F:ATP binding"/>
    <property type="evidence" value="ECO:0007669"/>
    <property type="project" value="UniProtKB-KW"/>
</dbReference>
<keyword evidence="7" id="KW-1185">Reference proteome</keyword>